<gene>
    <name evidence="2" type="ORF">SAMN04487950_0680</name>
</gene>
<dbReference type="AlphaFoldDB" id="A0A1I4BNK4"/>
<dbReference type="PANTHER" id="PTHR45947:SF3">
    <property type="entry name" value="SULFOQUINOVOSYL TRANSFERASE SQD2"/>
    <property type="match status" value="1"/>
</dbReference>
<dbReference type="Pfam" id="PF13439">
    <property type="entry name" value="Glyco_transf_4"/>
    <property type="match status" value="1"/>
</dbReference>
<evidence type="ECO:0000313" key="3">
    <source>
        <dbReference type="Proteomes" id="UP000199607"/>
    </source>
</evidence>
<keyword evidence="2" id="KW-0808">Transferase</keyword>
<dbReference type="Proteomes" id="UP000199607">
    <property type="component" value="Unassembled WGS sequence"/>
</dbReference>
<feature type="domain" description="Glycosyltransferase subfamily 4-like N-terminal" evidence="1">
    <location>
        <begin position="57"/>
        <end position="163"/>
    </location>
</feature>
<dbReference type="STRING" id="553466.SAMN04487950_0680"/>
<sequence length="388" mass="43230">MVSPTDSDPPLDVLFLPYYDDNPYQQELRAALNDQHVTVRTGNHEAPLPLLQSVVGDRPDVLHLHWAHSLFVMHNKLVTLVLGLRLLFELTVCKLMGVPIVWTVHNTLDHERRHPLIELTVRRVVARLCDGFITHGEHAREEVIDVYDISRTDASRVAVVPHGNYIGSYPDDVSRREAREALSLPDDATVYLHFGNIRPYKGVTRLVETFGEMDDPDSHLLLAGRPPTNPEDRARLFGLCERTDRVHTNFGFVPDDEIQHYFAASDAVVLPFERVLTSGSAVLAMSFGRPVVAPRMGCLPDTLSEKNDLLYDPDDPEGLRRQMQRVRDEDLSAVGSSNRIRAIQNDWGTAAERTYAVYCAAERGVADVAVAADRASAATEVGTVSGEV</sequence>
<name>A0A1I4BNK4_9EURY</name>
<dbReference type="Pfam" id="PF13692">
    <property type="entry name" value="Glyco_trans_1_4"/>
    <property type="match status" value="1"/>
</dbReference>
<reference evidence="3" key="1">
    <citation type="submission" date="2016-10" db="EMBL/GenBank/DDBJ databases">
        <authorList>
            <person name="Varghese N."/>
            <person name="Submissions S."/>
        </authorList>
    </citation>
    <scope>NUCLEOTIDE SEQUENCE [LARGE SCALE GENOMIC DNA]</scope>
    <source>
        <strain evidence="3">CGMCC 1.7738</strain>
    </source>
</reference>
<keyword evidence="3" id="KW-1185">Reference proteome</keyword>
<evidence type="ECO:0000313" key="2">
    <source>
        <dbReference type="EMBL" id="SFK70424.1"/>
    </source>
</evidence>
<dbReference type="EMBL" id="FOTC01000001">
    <property type="protein sequence ID" value="SFK70424.1"/>
    <property type="molecule type" value="Genomic_DNA"/>
</dbReference>
<dbReference type="RefSeq" id="WP_245756839.1">
    <property type="nucleotide sequence ID" value="NZ_FOTC01000001.1"/>
</dbReference>
<dbReference type="PANTHER" id="PTHR45947">
    <property type="entry name" value="SULFOQUINOVOSYL TRANSFERASE SQD2"/>
    <property type="match status" value="1"/>
</dbReference>
<protein>
    <submittedName>
        <fullName evidence="2">Glycosyltransferase involved in cell wall bisynthesis</fullName>
    </submittedName>
</protein>
<dbReference type="SUPFAM" id="SSF53756">
    <property type="entry name" value="UDP-Glycosyltransferase/glycogen phosphorylase"/>
    <property type="match status" value="1"/>
</dbReference>
<evidence type="ECO:0000259" key="1">
    <source>
        <dbReference type="Pfam" id="PF13439"/>
    </source>
</evidence>
<dbReference type="InterPro" id="IPR028098">
    <property type="entry name" value="Glyco_trans_4-like_N"/>
</dbReference>
<dbReference type="GO" id="GO:0016757">
    <property type="term" value="F:glycosyltransferase activity"/>
    <property type="evidence" value="ECO:0007669"/>
    <property type="project" value="TreeGrafter"/>
</dbReference>
<organism evidence="2 3">
    <name type="scientific">Halogranum rubrum</name>
    <dbReference type="NCBI Taxonomy" id="553466"/>
    <lineage>
        <taxon>Archaea</taxon>
        <taxon>Methanobacteriati</taxon>
        <taxon>Methanobacteriota</taxon>
        <taxon>Stenosarchaea group</taxon>
        <taxon>Halobacteria</taxon>
        <taxon>Halobacteriales</taxon>
        <taxon>Haloferacaceae</taxon>
    </lineage>
</organism>
<accession>A0A1I4BNK4</accession>
<proteinExistence type="predicted"/>
<dbReference type="Gene3D" id="3.40.50.2000">
    <property type="entry name" value="Glycogen Phosphorylase B"/>
    <property type="match status" value="2"/>
</dbReference>
<dbReference type="InterPro" id="IPR050194">
    <property type="entry name" value="Glycosyltransferase_grp1"/>
</dbReference>